<accession>A0A2P7VIN8</accession>
<comment type="caution">
    <text evidence="2">The sequence shown here is derived from an EMBL/GenBank/DDBJ whole genome shotgun (WGS) entry which is preliminary data.</text>
</comment>
<dbReference type="GO" id="GO:0046983">
    <property type="term" value="F:protein dimerization activity"/>
    <property type="evidence" value="ECO:0007669"/>
    <property type="project" value="InterPro"/>
</dbReference>
<dbReference type="EMBL" id="PXZM01000005">
    <property type="protein sequence ID" value="PSJ99094.1"/>
    <property type="molecule type" value="Genomic_DNA"/>
</dbReference>
<gene>
    <name evidence="2" type="ORF">C7R93_05250</name>
</gene>
<proteinExistence type="predicted"/>
<feature type="region of interest" description="Disordered" evidence="1">
    <location>
        <begin position="45"/>
        <end position="82"/>
    </location>
</feature>
<dbReference type="Gene3D" id="4.10.280.10">
    <property type="entry name" value="Helix-loop-helix DNA-binding domain"/>
    <property type="match status" value="1"/>
</dbReference>
<evidence type="ECO:0000313" key="3">
    <source>
        <dbReference type="Proteomes" id="UP000240419"/>
    </source>
</evidence>
<dbReference type="SUPFAM" id="SSF140500">
    <property type="entry name" value="BAS1536-like"/>
    <property type="match status" value="1"/>
</dbReference>
<dbReference type="InterPro" id="IPR018540">
    <property type="entry name" value="Spo0E-like"/>
</dbReference>
<dbReference type="InterPro" id="IPR037208">
    <property type="entry name" value="Spo0E-like_sf"/>
</dbReference>
<evidence type="ECO:0008006" key="4">
    <source>
        <dbReference type="Google" id="ProtNLM"/>
    </source>
</evidence>
<sequence>MIKNLQHQLNEVFLQQGNLTDYAVVKVSQKLDEYILESQRRKLHYQKGEEENKTRTLHSASRQQERPKKAKDTLLKTSVTFR</sequence>
<feature type="compositionally biased region" description="Basic and acidic residues" evidence="1">
    <location>
        <begin position="63"/>
        <end position="74"/>
    </location>
</feature>
<protein>
    <recommendedName>
        <fullName evidence="4">Aspartyl-phosphate phosphatase Spo0E family protein</fullName>
    </recommendedName>
</protein>
<reference evidence="2 3" key="1">
    <citation type="submission" date="2018-03" db="EMBL/GenBank/DDBJ databases">
        <title>Brevisbacillus phylogenomics.</title>
        <authorList>
            <person name="Dunlap C."/>
        </authorList>
    </citation>
    <scope>NUCLEOTIDE SEQUENCE [LARGE SCALE GENOMIC DNA]</scope>
    <source>
        <strain evidence="2 3">NRRL NRS-1210</strain>
    </source>
</reference>
<keyword evidence="3" id="KW-1185">Reference proteome</keyword>
<evidence type="ECO:0000313" key="2">
    <source>
        <dbReference type="EMBL" id="PSJ99094.1"/>
    </source>
</evidence>
<dbReference type="AlphaFoldDB" id="A0A2P7VIN8"/>
<dbReference type="InterPro" id="IPR036638">
    <property type="entry name" value="HLH_DNA-bd_sf"/>
</dbReference>
<evidence type="ECO:0000256" key="1">
    <source>
        <dbReference type="SAM" id="MobiDB-lite"/>
    </source>
</evidence>
<name>A0A2P7VIN8_9BACL</name>
<dbReference type="OrthoDB" id="2472990at2"/>
<dbReference type="Proteomes" id="UP000240419">
    <property type="component" value="Unassembled WGS sequence"/>
</dbReference>
<dbReference type="GO" id="GO:0043937">
    <property type="term" value="P:regulation of sporulation"/>
    <property type="evidence" value="ECO:0007669"/>
    <property type="project" value="InterPro"/>
</dbReference>
<organism evidence="2 3">
    <name type="scientific">Brevibacillus fortis</name>
    <dbReference type="NCBI Taxonomy" id="2126352"/>
    <lineage>
        <taxon>Bacteria</taxon>
        <taxon>Bacillati</taxon>
        <taxon>Bacillota</taxon>
        <taxon>Bacilli</taxon>
        <taxon>Bacillales</taxon>
        <taxon>Paenibacillaceae</taxon>
        <taxon>Brevibacillus</taxon>
    </lineage>
</organism>
<dbReference type="Pfam" id="PF09388">
    <property type="entry name" value="SpoOE-like"/>
    <property type="match status" value="1"/>
</dbReference>